<dbReference type="AlphaFoldDB" id="A0A6C0J7U3"/>
<sequence>MKEKTIVLILFDTFLTLKKVRFWGEREIKKKNFENKKINFENK</sequence>
<protein>
    <submittedName>
        <fullName evidence="1">Uncharacterized protein</fullName>
    </submittedName>
</protein>
<organism evidence="1">
    <name type="scientific">viral metagenome</name>
    <dbReference type="NCBI Taxonomy" id="1070528"/>
    <lineage>
        <taxon>unclassified sequences</taxon>
        <taxon>metagenomes</taxon>
        <taxon>organismal metagenomes</taxon>
    </lineage>
</organism>
<reference evidence="1" key="1">
    <citation type="journal article" date="2020" name="Nature">
        <title>Giant virus diversity and host interactions through global metagenomics.</title>
        <authorList>
            <person name="Schulz F."/>
            <person name="Roux S."/>
            <person name="Paez-Espino D."/>
            <person name="Jungbluth S."/>
            <person name="Walsh D.A."/>
            <person name="Denef V.J."/>
            <person name="McMahon K.D."/>
            <person name="Konstantinidis K.T."/>
            <person name="Eloe-Fadrosh E.A."/>
            <person name="Kyrpides N.C."/>
            <person name="Woyke T."/>
        </authorList>
    </citation>
    <scope>NUCLEOTIDE SEQUENCE</scope>
    <source>
        <strain evidence="1">GVMAG-M-3300025860-25</strain>
    </source>
</reference>
<dbReference type="EMBL" id="MN740338">
    <property type="protein sequence ID" value="QHU01343.1"/>
    <property type="molecule type" value="Genomic_DNA"/>
</dbReference>
<evidence type="ECO:0000313" key="1">
    <source>
        <dbReference type="EMBL" id="QHU01343.1"/>
    </source>
</evidence>
<name>A0A6C0J7U3_9ZZZZ</name>
<accession>A0A6C0J7U3</accession>
<proteinExistence type="predicted"/>